<organism evidence="1 2">
    <name type="scientific">Nonomuraea thailandensis</name>
    <dbReference type="NCBI Taxonomy" id="1188745"/>
    <lineage>
        <taxon>Bacteria</taxon>
        <taxon>Bacillati</taxon>
        <taxon>Actinomycetota</taxon>
        <taxon>Actinomycetes</taxon>
        <taxon>Streptosporangiales</taxon>
        <taxon>Streptosporangiaceae</taxon>
        <taxon>Nonomuraea</taxon>
    </lineage>
</organism>
<dbReference type="RefSeq" id="WP_253739495.1">
    <property type="nucleotide sequence ID" value="NZ_BAABKA010000061.1"/>
</dbReference>
<dbReference type="AlphaFoldDB" id="A0A9X2GE91"/>
<reference evidence="1" key="1">
    <citation type="submission" date="2022-06" db="EMBL/GenBank/DDBJ databases">
        <title>Sequencing the genomes of 1000 actinobacteria strains.</title>
        <authorList>
            <person name="Klenk H.-P."/>
        </authorList>
    </citation>
    <scope>NUCLEOTIDE SEQUENCE</scope>
    <source>
        <strain evidence="1">DSM 46694</strain>
    </source>
</reference>
<evidence type="ECO:0000313" key="1">
    <source>
        <dbReference type="EMBL" id="MCP2353088.1"/>
    </source>
</evidence>
<keyword evidence="2" id="KW-1185">Reference proteome</keyword>
<protein>
    <recommendedName>
        <fullName evidence="3">Aminoglycoside phosphotransferase family protein</fullName>
    </recommendedName>
</protein>
<dbReference type="InterPro" id="IPR011009">
    <property type="entry name" value="Kinase-like_dom_sf"/>
</dbReference>
<name>A0A9X2GE91_9ACTN</name>
<dbReference type="Gene3D" id="3.90.1200.10">
    <property type="match status" value="1"/>
</dbReference>
<evidence type="ECO:0000313" key="2">
    <source>
        <dbReference type="Proteomes" id="UP001139648"/>
    </source>
</evidence>
<proteinExistence type="predicted"/>
<dbReference type="Proteomes" id="UP001139648">
    <property type="component" value="Unassembled WGS sequence"/>
</dbReference>
<dbReference type="SUPFAM" id="SSF56112">
    <property type="entry name" value="Protein kinase-like (PK-like)"/>
    <property type="match status" value="1"/>
</dbReference>
<comment type="caution">
    <text evidence="1">The sequence shown here is derived from an EMBL/GenBank/DDBJ whole genome shotgun (WGS) entry which is preliminary data.</text>
</comment>
<gene>
    <name evidence="1" type="ORF">HD597_000108</name>
</gene>
<evidence type="ECO:0008006" key="3">
    <source>
        <dbReference type="Google" id="ProtNLM"/>
    </source>
</evidence>
<dbReference type="EMBL" id="JAMZEB010000001">
    <property type="protein sequence ID" value="MCP2353088.1"/>
    <property type="molecule type" value="Genomic_DNA"/>
</dbReference>
<sequence>MNDRLDWEHLPPSVRDVIEDRTGTVIKAETVIGRRPRCATRLYAKEDDVFIKAVPANSPAAEPYRREQWAARHLPVPAPAPRLLWSLEIDSWLVLAFELVNDYARHVDLRHDSDDLPPVLDAVGWLAAERCALPGPSAIEHFSGLYAKGRLMLDQPHVRDLYLPALEGFDIDRLGGSTLIHGDLGPRTLLTKDTVIYGIDWSTASLGAWWIDLALLGPQLIADGHSPEQADELLSAAAPAWANTPAPDVIGLTAICGSHRLYQAEYGPGSRRDEALRLAHACRTWLTHWRARR</sequence>
<accession>A0A9X2GE91</accession>